<dbReference type="InterPro" id="IPR003598">
    <property type="entry name" value="Ig_sub2"/>
</dbReference>
<dbReference type="InterPro" id="IPR036179">
    <property type="entry name" value="Ig-like_dom_sf"/>
</dbReference>
<evidence type="ECO:0000259" key="3">
    <source>
        <dbReference type="PROSITE" id="PS50835"/>
    </source>
</evidence>
<keyword evidence="1" id="KW-0472">Membrane</keyword>
<dbReference type="AlphaFoldDB" id="A0A8C5LZX5"/>
<dbReference type="PROSITE" id="PS50835">
    <property type="entry name" value="IG_LIKE"/>
    <property type="match status" value="2"/>
</dbReference>
<dbReference type="Ensembl" id="ENSLLET00000007023.1">
    <property type="protein sequence ID" value="ENSLLEP00000006747.1"/>
    <property type="gene ID" value="ENSLLEG00000004246.1"/>
</dbReference>
<dbReference type="InterPro" id="IPR007110">
    <property type="entry name" value="Ig-like_dom"/>
</dbReference>
<dbReference type="GeneTree" id="ENSGT00940000159005"/>
<evidence type="ECO:0000256" key="1">
    <source>
        <dbReference type="SAM" id="Phobius"/>
    </source>
</evidence>
<evidence type="ECO:0000313" key="4">
    <source>
        <dbReference type="Ensembl" id="ENSLLEP00000006747.1"/>
    </source>
</evidence>
<dbReference type="SUPFAM" id="SSF48726">
    <property type="entry name" value="Immunoglobulin"/>
    <property type="match status" value="3"/>
</dbReference>
<evidence type="ECO:0000313" key="5">
    <source>
        <dbReference type="Proteomes" id="UP000694569"/>
    </source>
</evidence>
<name>A0A8C5LZX5_9ANUR</name>
<keyword evidence="1" id="KW-0812">Transmembrane</keyword>
<reference evidence="4" key="1">
    <citation type="submission" date="2025-08" db="UniProtKB">
        <authorList>
            <consortium name="Ensembl"/>
        </authorList>
    </citation>
    <scope>IDENTIFICATION</scope>
</reference>
<dbReference type="Proteomes" id="UP000694569">
    <property type="component" value="Unplaced"/>
</dbReference>
<keyword evidence="5" id="KW-1185">Reference proteome</keyword>
<feature type="signal peptide" evidence="2">
    <location>
        <begin position="1"/>
        <end position="21"/>
    </location>
</feature>
<dbReference type="InterPro" id="IPR003599">
    <property type="entry name" value="Ig_sub"/>
</dbReference>
<keyword evidence="1" id="KW-1133">Transmembrane helix</keyword>
<sequence length="614" mass="68783">MALQICRILVAVLYFSWIGHAEQSSKVKVVETQVFGKPDDKVSVNCTSEYDKVWKTSLRRNGTENGPGWHALAVIVELREAQAECFALESSDVIHQDNVTVYGYVPPNQVTMDMPEVLQDGKLYDINCSVYNVAPLKFLKMVLTRDEDVIGTKKFEEHRPYDLVNETVTFQLEPQRNDHQKDFSCKAILELGTYRNITKSSPNVTVSVFHLPPIEITSEKWIEIGSEREFKCVLPNAFPAENISMEMTINENLLNTSTQRADDGTVTGVARYNASKNLIGDNLLGCFVEVFGISNNTNLPIIIYEHPKISLNLSQSVVESGNNVTAQCDIKNDNKALYGISILHNREICQENSTGSVTCEINVTQRRPSVTIRCKGYLFQNPSFVEEASHNLSVYYPPQFTDHSCNKNFIWVENKTENVPCIAEGNPTPIVTCQIPSRMTRHDSNIYSCEASNSVGRDEKSVNITVQYFYPPSLRKTPEENVQEGNVVKLECVADCHPGCNYTWEIPDSANVEYADSKRVININEAKTSHSGTYSCRASNVHGNGTRSIELIVEGKNTWPLILGIISAIVLVALIIGAIIYFLYRNGKIGSYHVQRRTHEKVPNHENIPMGNGA</sequence>
<feature type="domain" description="Ig-like" evidence="3">
    <location>
        <begin position="472"/>
        <end position="554"/>
    </location>
</feature>
<dbReference type="GO" id="GO:0007155">
    <property type="term" value="P:cell adhesion"/>
    <property type="evidence" value="ECO:0007669"/>
    <property type="project" value="InterPro"/>
</dbReference>
<dbReference type="SMART" id="SM00409">
    <property type="entry name" value="IG"/>
    <property type="match status" value="2"/>
</dbReference>
<dbReference type="OrthoDB" id="6250964at2759"/>
<reference evidence="4" key="2">
    <citation type="submission" date="2025-09" db="UniProtKB">
        <authorList>
            <consortium name="Ensembl"/>
        </authorList>
    </citation>
    <scope>IDENTIFICATION</scope>
</reference>
<accession>A0A8C5LZX5</accession>
<organism evidence="4 5">
    <name type="scientific">Leptobrachium leishanense</name>
    <name type="common">Leishan spiny toad</name>
    <dbReference type="NCBI Taxonomy" id="445787"/>
    <lineage>
        <taxon>Eukaryota</taxon>
        <taxon>Metazoa</taxon>
        <taxon>Chordata</taxon>
        <taxon>Craniata</taxon>
        <taxon>Vertebrata</taxon>
        <taxon>Euteleostomi</taxon>
        <taxon>Amphibia</taxon>
        <taxon>Batrachia</taxon>
        <taxon>Anura</taxon>
        <taxon>Pelobatoidea</taxon>
        <taxon>Megophryidae</taxon>
        <taxon>Leptobrachium</taxon>
    </lineage>
</organism>
<dbReference type="Pfam" id="PF21146">
    <property type="entry name" value="ICAM1_3_5_D2"/>
    <property type="match status" value="1"/>
</dbReference>
<feature type="chain" id="PRO_5034703205" description="Ig-like domain-containing protein" evidence="2">
    <location>
        <begin position="22"/>
        <end position="614"/>
    </location>
</feature>
<evidence type="ECO:0000256" key="2">
    <source>
        <dbReference type="SAM" id="SignalP"/>
    </source>
</evidence>
<feature type="transmembrane region" description="Helical" evidence="1">
    <location>
        <begin position="559"/>
        <end position="584"/>
    </location>
</feature>
<dbReference type="Gene3D" id="2.60.40.10">
    <property type="entry name" value="Immunoglobulins"/>
    <property type="match status" value="5"/>
</dbReference>
<dbReference type="InterPro" id="IPR047012">
    <property type="entry name" value="ICAM_VCAM"/>
</dbReference>
<dbReference type="InterPro" id="IPR013783">
    <property type="entry name" value="Ig-like_fold"/>
</dbReference>
<dbReference type="GO" id="GO:0005178">
    <property type="term" value="F:integrin binding"/>
    <property type="evidence" value="ECO:0007669"/>
    <property type="project" value="InterPro"/>
</dbReference>
<dbReference type="SMART" id="SM00408">
    <property type="entry name" value="IGc2"/>
    <property type="match status" value="1"/>
</dbReference>
<dbReference type="Pfam" id="PF13927">
    <property type="entry name" value="Ig_3"/>
    <property type="match status" value="1"/>
</dbReference>
<feature type="domain" description="Ig-like" evidence="3">
    <location>
        <begin position="307"/>
        <end position="465"/>
    </location>
</feature>
<protein>
    <recommendedName>
        <fullName evidence="3">Ig-like domain-containing protein</fullName>
    </recommendedName>
</protein>
<dbReference type="InterPro" id="IPR048679">
    <property type="entry name" value="ICAM1_3_5_D2"/>
</dbReference>
<dbReference type="PANTHER" id="PTHR13771">
    <property type="entry name" value="INTERCELLULAR ADHESION MOLECULE"/>
    <property type="match status" value="1"/>
</dbReference>
<proteinExistence type="predicted"/>
<keyword evidence="2" id="KW-0732">Signal</keyword>
<dbReference type="PANTHER" id="PTHR13771:SF9">
    <property type="entry name" value="INTERCELLULAR ADHESION MOLECULE 5"/>
    <property type="match status" value="1"/>
</dbReference>